<feature type="region of interest" description="Disordered" evidence="1">
    <location>
        <begin position="253"/>
        <end position="319"/>
    </location>
</feature>
<reference evidence="2" key="1">
    <citation type="submission" date="2023-08" db="EMBL/GenBank/DDBJ databases">
        <authorList>
            <person name="Alioto T."/>
            <person name="Alioto T."/>
            <person name="Gomez Garrido J."/>
        </authorList>
    </citation>
    <scope>NUCLEOTIDE SEQUENCE</scope>
</reference>
<evidence type="ECO:0000313" key="2">
    <source>
        <dbReference type="EMBL" id="CAJ1082087.1"/>
    </source>
</evidence>
<feature type="compositionally biased region" description="Polar residues" evidence="1">
    <location>
        <begin position="94"/>
        <end position="111"/>
    </location>
</feature>
<dbReference type="GO" id="GO:0001725">
    <property type="term" value="C:stress fiber"/>
    <property type="evidence" value="ECO:0007669"/>
    <property type="project" value="TreeGrafter"/>
</dbReference>
<proteinExistence type="predicted"/>
<dbReference type="EMBL" id="OY660883">
    <property type="protein sequence ID" value="CAJ1082087.1"/>
    <property type="molecule type" value="Genomic_DNA"/>
</dbReference>
<sequence>MEWKTNLRRTQSLKSIQSSCDKPTWTEAGLRNKTTSVSQLVSRYQTTVVVTTSVQETTINGGEEKPKQAMKEISASNLESLMLRNEERERSRAKTNLTRSTSVGSLQNNSGSIGSLKALFESKAATPNNSKSSFRATSFTSTHKAAYSMPVMNGEVGEVKSSAEERKAKTWADPPANETETDGKQHVARKEASQTRAERRKTISGIDFEKLAATQADDKRRSIADFRDSSFYHTKEIPSVSVKAMSALYLSKVAPQESNRGPQQGQEKSSESGKRGKPTKMAEDPEQQRKVFPSSTSSARLQPGPDDFFGAHPQKSIPPNLSKEELYEQRQKCELRRLLKHTHPELKMLDDVVDEELAEVLGSEFGGTADETGYEGEVLSRRMLFENCALSNKVSPYSHKTHMAEKTVERSRVSKTPAVSEEHGGNKSVQGTSEDGEILGSSQEITREEEEEMTRIDVQATRRKFENQSAVNTCMLMPDKKYQCKVSISGDETRQVQKQDQQFKGGSKESQNQSHACTKSKDVEDQIHKISQGFHSPDKSHQCPGIEQISFDENTFEDESINPSDPENIREIIKTSAALFQNNPFIPTNIEREHSFADPLKPERVPEDGAADQGHPIANVKDRTHVFESMPFHQIRHQDQDQIESMTENIKETLDSLYHVNAIHSSGSIIEVNETMLAKKAKFTLTKKGLEIKYDEVAEGGAQNFILQLLPRTNLKPQITYLKERRDGSMKATVVNVPLHHHQQDTEFKTANVVQVVEDILNQDNSLRKGVIFQEDGEKCAEVMVYSLYKYFDKEDVKSYCPPQAVECDNQEPERGEVVRRDDQEAQTGFVESAISCLLATSNDRSYKESTRPEVTVKANVKLFKSCIEKGELEYLKSLQTEPSLGEQDDPSNQNGPGQQTDSHHEKRDDHEEEGTSEWAPVDVQRLKNMFSKDGGPVQPKQNIYLYDHHTKSVCSPSHNDESDAHASKEPKDLAVTRQGSYVNVQTQHGDVVHQAELVEVVDDSDEISGLQAAIHNLKVATLEAKSLHQSSQEIQKVPDQDTFKEPVFSTGVKLSSEGKSEPSYENSETCCKDVPSEGSQTTETYNQGGQESKKMAQQQLVQAAPSNVQSSEVSALQQDDEEVIFQGKLQAALASLGRSNINVTQGDFRAAMIYRSSSKPYKGPPQSEHGELAQKTNKEGILPVTDPAEPMTHMVTKTQVSTENLEPLGQIGTSNEPSSRTNLEKSRKPAGPKPVIPPKPEHLKLKQGECQSTNPKKPEALQTKTITSKETSSQSLAFTSISAKNEHQQYQQEINSGANFGLDSDISLGSENSEKSIIVKQQDAQATAEGKGSQDLPNKGNMGETDESHVDFHEACQKFESKKAITVKCAPVKPKRVKIAQSENKNPKHIHVDTNLTHLVNEPQGKIISSFCSNQTADSKDKHQKKIEQESKVEMREKKGRIETEDERRQRLSVHMDEIMRGNIIAAMEIFDNLRKQEELKSILSRVEEIEQDTSDVDVRSLRRVFENVPDWVVSSDKKKPQKEKVENKKERLMPTRESTESKSSMAHVFGDLERASEEIMNLKEQTLAKLIDIEETIRKALYSVSTLKSDSDIAGLSSLFKESLGTAHPSSGNISKISIESSRTKSQTARERPATMGNTALPVEHSSNVLPSSKHQTSPPSSPAFISIQSAARKTDKKEPPLKDNTMCLACQHNQKTEEKFRTTKTLTCNSPAQNRKKDPRKGGKKGSSQDQRKPNRELSVLDVQTDPREKVL</sequence>
<feature type="region of interest" description="Disordered" evidence="1">
    <location>
        <begin position="493"/>
        <end position="523"/>
    </location>
</feature>
<feature type="compositionally biased region" description="Basic and acidic residues" evidence="1">
    <location>
        <begin position="161"/>
        <end position="170"/>
    </location>
</feature>
<feature type="region of interest" description="Disordered" evidence="1">
    <location>
        <begin position="1054"/>
        <end position="1094"/>
    </location>
</feature>
<protein>
    <submittedName>
        <fullName evidence="2">Xin actin-binding repeat-containing protein 1-like isoform X1</fullName>
    </submittedName>
</protein>
<feature type="region of interest" description="Disordered" evidence="1">
    <location>
        <begin position="1696"/>
        <end position="1755"/>
    </location>
</feature>
<dbReference type="GO" id="GO:0005925">
    <property type="term" value="C:focal adhesion"/>
    <property type="evidence" value="ECO:0007669"/>
    <property type="project" value="TreeGrafter"/>
</dbReference>
<dbReference type="GO" id="GO:0007015">
    <property type="term" value="P:actin filament organization"/>
    <property type="evidence" value="ECO:0007669"/>
    <property type="project" value="TreeGrafter"/>
</dbReference>
<gene>
    <name evidence="2" type="ORF">XNOV1_A000880</name>
</gene>
<name>A0AAV1H7S3_XYRNO</name>
<feature type="region of interest" description="Disordered" evidence="1">
    <location>
        <begin position="86"/>
        <end position="111"/>
    </location>
</feature>
<feature type="region of interest" description="Disordered" evidence="1">
    <location>
        <begin position="1517"/>
        <end position="1547"/>
    </location>
</feature>
<dbReference type="Proteomes" id="UP001178508">
    <property type="component" value="Chromosome 20"/>
</dbReference>
<feature type="compositionally biased region" description="Basic and acidic residues" evidence="1">
    <location>
        <begin position="268"/>
        <end position="289"/>
    </location>
</feature>
<feature type="compositionally biased region" description="Polar residues" evidence="1">
    <location>
        <begin position="1706"/>
        <end position="1716"/>
    </location>
</feature>
<feature type="region of interest" description="Disordered" evidence="1">
    <location>
        <begin position="883"/>
        <end position="922"/>
    </location>
</feature>
<feature type="compositionally biased region" description="Polar residues" evidence="1">
    <location>
        <begin position="256"/>
        <end position="267"/>
    </location>
</feature>
<feature type="compositionally biased region" description="Polar residues" evidence="1">
    <location>
        <begin position="498"/>
        <end position="517"/>
    </location>
</feature>
<dbReference type="PANTHER" id="PTHR22591">
    <property type="entry name" value="XIN"/>
    <property type="match status" value="1"/>
</dbReference>
<accession>A0AAV1H7S3</accession>
<feature type="compositionally biased region" description="Polar residues" evidence="1">
    <location>
        <begin position="1263"/>
        <end position="1290"/>
    </location>
</feature>
<feature type="compositionally biased region" description="Polar residues" evidence="1">
    <location>
        <begin position="1212"/>
        <end position="1222"/>
    </location>
</feature>
<feature type="compositionally biased region" description="Polar residues" evidence="1">
    <location>
        <begin position="891"/>
        <end position="901"/>
    </location>
</feature>
<feature type="compositionally biased region" description="Basic and acidic residues" evidence="1">
    <location>
        <begin position="181"/>
        <end position="201"/>
    </location>
</feature>
<feature type="region of interest" description="Disordered" evidence="1">
    <location>
        <begin position="161"/>
        <end position="201"/>
    </location>
</feature>
<feature type="compositionally biased region" description="Polar residues" evidence="1">
    <location>
        <begin position="1647"/>
        <end position="1661"/>
    </location>
</feature>
<feature type="region of interest" description="Disordered" evidence="1">
    <location>
        <begin position="401"/>
        <end position="435"/>
    </location>
</feature>
<dbReference type="PANTHER" id="PTHR22591:SF2">
    <property type="entry name" value="XIN ACTIN-BINDING REPEAT-CONTAINING PROTEIN 1"/>
    <property type="match status" value="1"/>
</dbReference>
<organism evidence="2 3">
    <name type="scientific">Xyrichtys novacula</name>
    <name type="common">Pearly razorfish</name>
    <name type="synonym">Hemipteronotus novacula</name>
    <dbReference type="NCBI Taxonomy" id="13765"/>
    <lineage>
        <taxon>Eukaryota</taxon>
        <taxon>Metazoa</taxon>
        <taxon>Chordata</taxon>
        <taxon>Craniata</taxon>
        <taxon>Vertebrata</taxon>
        <taxon>Euteleostomi</taxon>
        <taxon>Actinopterygii</taxon>
        <taxon>Neopterygii</taxon>
        <taxon>Teleostei</taxon>
        <taxon>Neoteleostei</taxon>
        <taxon>Acanthomorphata</taxon>
        <taxon>Eupercaria</taxon>
        <taxon>Labriformes</taxon>
        <taxon>Labridae</taxon>
        <taxon>Xyrichtys</taxon>
    </lineage>
</organism>
<feature type="compositionally biased region" description="Polar residues" evidence="1">
    <location>
        <begin position="1610"/>
        <end position="1629"/>
    </location>
</feature>
<feature type="region of interest" description="Disordered" evidence="1">
    <location>
        <begin position="1415"/>
        <end position="1449"/>
    </location>
</feature>
<feature type="region of interest" description="Disordered" evidence="1">
    <location>
        <begin position="1607"/>
        <end position="1666"/>
    </location>
</feature>
<feature type="region of interest" description="Disordered" evidence="1">
    <location>
        <begin position="1201"/>
        <end position="1290"/>
    </location>
</feature>
<evidence type="ECO:0000256" key="1">
    <source>
        <dbReference type="SAM" id="MobiDB-lite"/>
    </source>
</evidence>
<feature type="region of interest" description="Disordered" evidence="1">
    <location>
        <begin position="1314"/>
        <end position="1347"/>
    </location>
</feature>
<feature type="compositionally biased region" description="Polar residues" evidence="1">
    <location>
        <begin position="1078"/>
        <end position="1094"/>
    </location>
</feature>
<keyword evidence="3" id="KW-1185">Reference proteome</keyword>
<dbReference type="InterPro" id="IPR030072">
    <property type="entry name" value="XIRP1/XIRP2"/>
</dbReference>
<feature type="compositionally biased region" description="Basic and acidic residues" evidence="1">
    <location>
        <begin position="1517"/>
        <end position="1542"/>
    </location>
</feature>
<dbReference type="GO" id="GO:0051015">
    <property type="term" value="F:actin filament binding"/>
    <property type="evidence" value="ECO:0007669"/>
    <property type="project" value="TreeGrafter"/>
</dbReference>
<feature type="compositionally biased region" description="Basic and acidic residues" evidence="1">
    <location>
        <begin position="402"/>
        <end position="412"/>
    </location>
</feature>
<feature type="compositionally biased region" description="Basic and acidic residues" evidence="1">
    <location>
        <begin position="1419"/>
        <end position="1449"/>
    </location>
</feature>
<evidence type="ECO:0000313" key="3">
    <source>
        <dbReference type="Proteomes" id="UP001178508"/>
    </source>
</evidence>